<evidence type="ECO:0000313" key="3">
    <source>
        <dbReference type="EMBL" id="MBB6183339.1"/>
    </source>
</evidence>
<dbReference type="Proteomes" id="UP000029708">
    <property type="component" value="Unassembled WGS sequence"/>
</dbReference>
<reference evidence="3 5" key="2">
    <citation type="submission" date="2020-08" db="EMBL/GenBank/DDBJ databases">
        <title>Genomic Encyclopedia of Type Strains, Phase IV (KMG-IV): sequencing the most valuable type-strain genomes for metagenomic binning, comparative biology and taxonomic classification.</title>
        <authorList>
            <person name="Goeker M."/>
        </authorList>
    </citation>
    <scope>NUCLEOTIDE SEQUENCE [LARGE SCALE GENOMIC DNA]</scope>
    <source>
        <strain evidence="3 5">DSM 107085</strain>
    </source>
</reference>
<feature type="signal peptide" evidence="1">
    <location>
        <begin position="1"/>
        <end position="27"/>
    </location>
</feature>
<dbReference type="OrthoDB" id="1122871at2"/>
<evidence type="ECO:0000313" key="5">
    <source>
        <dbReference type="Proteomes" id="UP000560000"/>
    </source>
</evidence>
<sequence>MKFRFRTTLLIALLALIAATASTTVSAADEKSDDASHRNITSEWVLWSKRGDAPALEAAIKQHAAWRKAQGENTRWDVYQPIVGPDLEHYVIRSGEHAWADYDTNREWSMTHQAGPRYMQDVAPHVRHAEHYFAAYDTKHSHWMPDKGYRYFAVYTYHFKPGSNETVKNVLSKIHKAATDAKWPHSFGIDYTIGGKGGMNVVLPMKNLADMEEPDPSLMKVVAKSLGSEKAAKDLWQSFALAIDERSMAIYVHRPDLSTPE</sequence>
<reference evidence="2 4" key="1">
    <citation type="submission" date="2014-09" db="EMBL/GenBank/DDBJ databases">
        <title>Xanthomonadaceae 3.5X direct submission.</title>
        <authorList>
            <person name="Fang T."/>
            <person name="Wang H."/>
        </authorList>
    </citation>
    <scope>NUCLEOTIDE SEQUENCE [LARGE SCALE GENOMIC DNA]</scope>
    <source>
        <strain evidence="2 4">3.5X</strain>
    </source>
</reference>
<keyword evidence="1" id="KW-0732">Signal</keyword>
<gene>
    <name evidence="3" type="ORF">HNQ86_000684</name>
    <name evidence="2" type="ORF">LF63_0107655</name>
</gene>
<dbReference type="EMBL" id="JROI01000010">
    <property type="protein sequence ID" value="KGI78203.1"/>
    <property type="molecule type" value="Genomic_DNA"/>
</dbReference>
<accession>A0A099CW61</accession>
<feature type="chain" id="PRO_5036291027" evidence="1">
    <location>
        <begin position="28"/>
        <end position="261"/>
    </location>
</feature>
<dbReference type="AlphaFoldDB" id="A0A099CW61"/>
<protein>
    <submittedName>
        <fullName evidence="2">Uncharacterized protein</fullName>
    </submittedName>
</protein>
<dbReference type="RefSeq" id="WP_043100790.1">
    <property type="nucleotide sequence ID" value="NZ_JACHET010000001.1"/>
</dbReference>
<dbReference type="Proteomes" id="UP000560000">
    <property type="component" value="Unassembled WGS sequence"/>
</dbReference>
<dbReference type="EMBL" id="JACHET010000001">
    <property type="protein sequence ID" value="MBB6183339.1"/>
    <property type="molecule type" value="Genomic_DNA"/>
</dbReference>
<proteinExistence type="predicted"/>
<keyword evidence="4" id="KW-1185">Reference proteome</keyword>
<evidence type="ECO:0000256" key="1">
    <source>
        <dbReference type="SAM" id="SignalP"/>
    </source>
</evidence>
<organism evidence="2 4">
    <name type="scientific">Oleiagrimonas soli</name>
    <dbReference type="NCBI Taxonomy" id="1543381"/>
    <lineage>
        <taxon>Bacteria</taxon>
        <taxon>Pseudomonadati</taxon>
        <taxon>Pseudomonadota</taxon>
        <taxon>Gammaproteobacteria</taxon>
        <taxon>Lysobacterales</taxon>
        <taxon>Rhodanobacteraceae</taxon>
        <taxon>Oleiagrimonas</taxon>
    </lineage>
</organism>
<evidence type="ECO:0000313" key="2">
    <source>
        <dbReference type="EMBL" id="KGI78203.1"/>
    </source>
</evidence>
<comment type="caution">
    <text evidence="2">The sequence shown here is derived from an EMBL/GenBank/DDBJ whole genome shotgun (WGS) entry which is preliminary data.</text>
</comment>
<name>A0A099CW61_9GAMM</name>
<dbReference type="HOGENOM" id="CLU_1085413_0_0_6"/>
<evidence type="ECO:0000313" key="4">
    <source>
        <dbReference type="Proteomes" id="UP000029708"/>
    </source>
</evidence>